<comment type="caution">
    <text evidence="2">The sequence shown here is derived from an EMBL/GenBank/DDBJ whole genome shotgun (WGS) entry which is preliminary data.</text>
</comment>
<evidence type="ECO:0000313" key="3">
    <source>
        <dbReference type="Proteomes" id="UP000285844"/>
    </source>
</evidence>
<proteinExistence type="predicted"/>
<organism evidence="2 3">
    <name type="scientific">Lachnospira eligens</name>
    <dbReference type="NCBI Taxonomy" id="39485"/>
    <lineage>
        <taxon>Bacteria</taxon>
        <taxon>Bacillati</taxon>
        <taxon>Bacillota</taxon>
        <taxon>Clostridia</taxon>
        <taxon>Lachnospirales</taxon>
        <taxon>Lachnospiraceae</taxon>
        <taxon>Lachnospira</taxon>
    </lineage>
</organism>
<evidence type="ECO:0000313" key="2">
    <source>
        <dbReference type="EMBL" id="RHC13381.1"/>
    </source>
</evidence>
<keyword evidence="1" id="KW-0472">Membrane</keyword>
<dbReference type="Proteomes" id="UP000285844">
    <property type="component" value="Unassembled WGS sequence"/>
</dbReference>
<gene>
    <name evidence="2" type="ORF">DW858_06795</name>
</gene>
<dbReference type="RefSeq" id="WP_118362644.1">
    <property type="nucleotide sequence ID" value="NZ_DAWDGZ010000005.1"/>
</dbReference>
<reference evidence="2 3" key="1">
    <citation type="submission" date="2018-08" db="EMBL/GenBank/DDBJ databases">
        <title>A genome reference for cultivated species of the human gut microbiota.</title>
        <authorList>
            <person name="Zou Y."/>
            <person name="Xue W."/>
            <person name="Luo G."/>
        </authorList>
    </citation>
    <scope>NUCLEOTIDE SEQUENCE [LARGE SCALE GENOMIC DNA]</scope>
    <source>
        <strain evidence="2 3">AM37-3BH</strain>
    </source>
</reference>
<dbReference type="AlphaFoldDB" id="A0A413YWC6"/>
<evidence type="ECO:0000256" key="1">
    <source>
        <dbReference type="SAM" id="Phobius"/>
    </source>
</evidence>
<dbReference type="EMBL" id="QSHM01000006">
    <property type="protein sequence ID" value="RHC13381.1"/>
    <property type="molecule type" value="Genomic_DNA"/>
</dbReference>
<accession>A0A413YWC6</accession>
<sequence>MEALVMGILLDMIFFARFLYIKTQFYKTKGVANGNDRRYTSEFIYGYRGHNYVCSVTNNIFSRYHVRGDVYTIFVKKHNPYNGVMGSELTIYMVLSIVEFIFVGLYIVLLLLNRFMYVS</sequence>
<protein>
    <submittedName>
        <fullName evidence="2">Uncharacterized protein</fullName>
    </submittedName>
</protein>
<keyword evidence="1" id="KW-0812">Transmembrane</keyword>
<name>A0A413YWC6_9FIRM</name>
<keyword evidence="1" id="KW-1133">Transmembrane helix</keyword>
<feature type="transmembrane region" description="Helical" evidence="1">
    <location>
        <begin position="89"/>
        <end position="112"/>
    </location>
</feature>